<dbReference type="GO" id="GO:0003677">
    <property type="term" value="F:DNA binding"/>
    <property type="evidence" value="ECO:0007669"/>
    <property type="project" value="InterPro"/>
</dbReference>
<dbReference type="AlphaFoldDB" id="A0AA46NX57"/>
<gene>
    <name evidence="1" type="ORF">LSO60_05710</name>
</gene>
<proteinExistence type="predicted"/>
<dbReference type="InterPro" id="IPR010982">
    <property type="entry name" value="Lambda_DNA-bd_dom_sf"/>
</dbReference>
<sequence>MTVDDLRAFYKAKSDADLARILGRDRSVINYWRKGIPLSTQAVFEISTKGKLKAKIGKLSA</sequence>
<evidence type="ECO:0000313" key="2">
    <source>
        <dbReference type="Proteomes" id="UP001164064"/>
    </source>
</evidence>
<evidence type="ECO:0000313" key="1">
    <source>
        <dbReference type="EMBL" id="UYF72756.1"/>
    </source>
</evidence>
<organism evidence="1 2">
    <name type="scientific">Acinetobacter ursingii</name>
    <dbReference type="NCBI Taxonomy" id="108980"/>
    <lineage>
        <taxon>Bacteria</taxon>
        <taxon>Pseudomonadati</taxon>
        <taxon>Pseudomonadota</taxon>
        <taxon>Gammaproteobacteria</taxon>
        <taxon>Moraxellales</taxon>
        <taxon>Moraxellaceae</taxon>
        <taxon>Acinetobacter</taxon>
    </lineage>
</organism>
<protein>
    <submittedName>
        <fullName evidence="1">Uncharacterized protein</fullName>
    </submittedName>
</protein>
<dbReference type="SUPFAM" id="SSF47413">
    <property type="entry name" value="lambda repressor-like DNA-binding domains"/>
    <property type="match status" value="1"/>
</dbReference>
<dbReference type="EMBL" id="CP089051">
    <property type="protein sequence ID" value="UYF72756.1"/>
    <property type="molecule type" value="Genomic_DNA"/>
</dbReference>
<accession>A0AA46NX57</accession>
<name>A0AA46NX57_9GAMM</name>
<dbReference type="Proteomes" id="UP001164064">
    <property type="component" value="Chromosome"/>
</dbReference>
<reference evidence="1" key="1">
    <citation type="journal article" date="2022" name="J Glob Antimicrob Resist">
        <title>Comparative analysis of IMP-4- and OXA-58-containing plasmids of three carbapenemase-producing Acinetobacter ursingii strains in the Netherlands.</title>
        <authorList>
            <person name="Hendrickx A.P.A."/>
            <person name="Schade R.P."/>
            <person name="Landman F."/>
            <person name="Bosch T."/>
            <person name="Schouls L.M."/>
            <person name="van Dijk K."/>
        </authorList>
    </citation>
    <scope>NUCLEOTIDE SEQUENCE</scope>
    <source>
        <strain evidence="1">RIVM_C010559</strain>
    </source>
</reference>
<dbReference type="Gene3D" id="1.10.260.40">
    <property type="entry name" value="lambda repressor-like DNA-binding domains"/>
    <property type="match status" value="1"/>
</dbReference>